<dbReference type="HOGENOM" id="CLU_080400_1_2_7"/>
<dbReference type="PATRIC" id="fig|1429438.4.peg.6372"/>
<dbReference type="EMBL" id="AZHW01001022">
    <property type="protein sequence ID" value="ETW94699.1"/>
    <property type="molecule type" value="Genomic_DNA"/>
</dbReference>
<evidence type="ECO:0000256" key="9">
    <source>
        <dbReference type="ARBA" id="ARBA00023316"/>
    </source>
</evidence>
<name>W4L9V6_ENTF1</name>
<dbReference type="Gene3D" id="3.30.1380.10">
    <property type="match status" value="1"/>
</dbReference>
<dbReference type="PANTHER" id="PTHR37425">
    <property type="match status" value="1"/>
</dbReference>
<accession>W4L9V6</accession>
<dbReference type="InterPro" id="IPR010275">
    <property type="entry name" value="MepK"/>
</dbReference>
<dbReference type="PANTHER" id="PTHR37425:SF1">
    <property type="entry name" value="OUTER MEMBRANE PROTEIN"/>
    <property type="match status" value="1"/>
</dbReference>
<keyword evidence="6" id="KW-0378">Hydrolase</keyword>
<evidence type="ECO:0000256" key="10">
    <source>
        <dbReference type="ARBA" id="ARBA00093448"/>
    </source>
</evidence>
<evidence type="ECO:0000313" key="13">
    <source>
        <dbReference type="Proteomes" id="UP000019141"/>
    </source>
</evidence>
<reference evidence="12 13" key="1">
    <citation type="journal article" date="2014" name="Nature">
        <title>An environmental bacterial taxon with a large and distinct metabolic repertoire.</title>
        <authorList>
            <person name="Wilson M.C."/>
            <person name="Mori T."/>
            <person name="Ruckert C."/>
            <person name="Uria A.R."/>
            <person name="Helf M.J."/>
            <person name="Takada K."/>
            <person name="Gernert C."/>
            <person name="Steffens U.A."/>
            <person name="Heycke N."/>
            <person name="Schmitt S."/>
            <person name="Rinke C."/>
            <person name="Helfrich E.J."/>
            <person name="Brachmann A.O."/>
            <person name="Gurgui C."/>
            <person name="Wakimoto T."/>
            <person name="Kracht M."/>
            <person name="Crusemann M."/>
            <person name="Hentschel U."/>
            <person name="Abe I."/>
            <person name="Matsunaga S."/>
            <person name="Kalinowski J."/>
            <person name="Takeyama H."/>
            <person name="Piel J."/>
        </authorList>
    </citation>
    <scope>NUCLEOTIDE SEQUENCE [LARGE SCALE GENOMIC DNA]</scope>
    <source>
        <strain evidence="13">TSY1</strain>
    </source>
</reference>
<evidence type="ECO:0000256" key="5">
    <source>
        <dbReference type="ARBA" id="ARBA00022729"/>
    </source>
</evidence>
<dbReference type="Pfam" id="PF05951">
    <property type="entry name" value="Peptidase_M15_2"/>
    <property type="match status" value="1"/>
</dbReference>
<evidence type="ECO:0000256" key="3">
    <source>
        <dbReference type="ARBA" id="ARBA00022670"/>
    </source>
</evidence>
<dbReference type="SUPFAM" id="SSF55166">
    <property type="entry name" value="Hedgehog/DD-peptidase"/>
    <property type="match status" value="1"/>
</dbReference>
<evidence type="ECO:0000313" key="12">
    <source>
        <dbReference type="EMBL" id="ETW94699.1"/>
    </source>
</evidence>
<dbReference type="GO" id="GO:0046872">
    <property type="term" value="F:metal ion binding"/>
    <property type="evidence" value="ECO:0007669"/>
    <property type="project" value="UniProtKB-KW"/>
</dbReference>
<comment type="similarity">
    <text evidence="10">Belongs to the peptidase M15 family.</text>
</comment>
<dbReference type="GO" id="GO:0006508">
    <property type="term" value="P:proteolysis"/>
    <property type="evidence" value="ECO:0007669"/>
    <property type="project" value="UniProtKB-KW"/>
</dbReference>
<keyword evidence="8" id="KW-0482">Metalloprotease</keyword>
<dbReference type="PROSITE" id="PS51318">
    <property type="entry name" value="TAT"/>
    <property type="match status" value="1"/>
</dbReference>
<protein>
    <recommendedName>
        <fullName evidence="11">Murein endopeptidase K</fullName>
    </recommendedName>
</protein>
<evidence type="ECO:0000256" key="6">
    <source>
        <dbReference type="ARBA" id="ARBA00022801"/>
    </source>
</evidence>
<comment type="pathway">
    <text evidence="2">Cell wall biogenesis; cell wall polysaccharide biosynthesis.</text>
</comment>
<evidence type="ECO:0000256" key="2">
    <source>
        <dbReference type="ARBA" id="ARBA00004776"/>
    </source>
</evidence>
<comment type="caution">
    <text evidence="12">The sequence shown here is derived from an EMBL/GenBank/DDBJ whole genome shotgun (WGS) entry which is preliminary data.</text>
</comment>
<keyword evidence="3" id="KW-0645">Protease</keyword>
<dbReference type="GO" id="GO:0071555">
    <property type="term" value="P:cell wall organization"/>
    <property type="evidence" value="ECO:0007669"/>
    <property type="project" value="UniProtKB-KW"/>
</dbReference>
<sequence>MASDFNSLSLPFASGRLDSTSSRRRLLKYGVLAAASCLAPSLTWANSQRLSPAAPRSPERTLSFHNLHTGENLRTVYWQDGDYVPEALADIDHILRDHRTDDTVAIDLGLLNLLYALQQTLDTDEPFHIISGYRSPKTNAMLRRQSEGVAKKSFHMQGRAIDIRVPKRRTKAVQQAALKLSRGGVGYYPRSDFVHVDTGHIRRW</sequence>
<proteinExistence type="inferred from homology"/>
<dbReference type="GO" id="GO:0008237">
    <property type="term" value="F:metallopeptidase activity"/>
    <property type="evidence" value="ECO:0007669"/>
    <property type="project" value="UniProtKB-KW"/>
</dbReference>
<evidence type="ECO:0000256" key="7">
    <source>
        <dbReference type="ARBA" id="ARBA00022833"/>
    </source>
</evidence>
<dbReference type="InterPro" id="IPR009045">
    <property type="entry name" value="Zn_M74/Hedgehog-like"/>
</dbReference>
<keyword evidence="5" id="KW-0732">Signal</keyword>
<keyword evidence="4" id="KW-0479">Metal-binding</keyword>
<evidence type="ECO:0000256" key="8">
    <source>
        <dbReference type="ARBA" id="ARBA00023049"/>
    </source>
</evidence>
<keyword evidence="7" id="KW-0862">Zinc</keyword>
<organism evidence="12 13">
    <name type="scientific">Entotheonella factor</name>
    <dbReference type="NCBI Taxonomy" id="1429438"/>
    <lineage>
        <taxon>Bacteria</taxon>
        <taxon>Pseudomonadati</taxon>
        <taxon>Nitrospinota/Tectimicrobiota group</taxon>
        <taxon>Candidatus Tectimicrobiota</taxon>
        <taxon>Candidatus Entotheonellia</taxon>
        <taxon>Candidatus Entotheonellales</taxon>
        <taxon>Candidatus Entotheonellaceae</taxon>
        <taxon>Candidatus Entotheonella</taxon>
    </lineage>
</organism>
<dbReference type="InterPro" id="IPR006311">
    <property type="entry name" value="TAT_signal"/>
</dbReference>
<comment type="cofactor">
    <cofactor evidence="1">
        <name>Zn(2+)</name>
        <dbReference type="ChEBI" id="CHEBI:29105"/>
    </cofactor>
</comment>
<evidence type="ECO:0000256" key="1">
    <source>
        <dbReference type="ARBA" id="ARBA00001947"/>
    </source>
</evidence>
<keyword evidence="13" id="KW-1185">Reference proteome</keyword>
<dbReference type="AlphaFoldDB" id="W4L9V6"/>
<keyword evidence="9" id="KW-0961">Cell wall biogenesis/degradation</keyword>
<gene>
    <name evidence="12" type="ORF">ETSY1_33720</name>
</gene>
<evidence type="ECO:0000256" key="4">
    <source>
        <dbReference type="ARBA" id="ARBA00022723"/>
    </source>
</evidence>
<dbReference type="Proteomes" id="UP000019141">
    <property type="component" value="Unassembled WGS sequence"/>
</dbReference>
<evidence type="ECO:0000256" key="11">
    <source>
        <dbReference type="ARBA" id="ARBA00093666"/>
    </source>
</evidence>